<dbReference type="PROSITE" id="PS50294">
    <property type="entry name" value="WD_REPEATS_REGION"/>
    <property type="match status" value="1"/>
</dbReference>
<reference evidence="3 4" key="1">
    <citation type="journal article" date="2007" name="Proc. Natl. Acad. Sci. U.S.A.">
        <title>The tiny eukaryote Ostreococcus provides genomic insights into the paradox of plankton speciation.</title>
        <authorList>
            <person name="Palenik B."/>
            <person name="Grimwood J."/>
            <person name="Aerts A."/>
            <person name="Rouze P."/>
            <person name="Salamov A."/>
            <person name="Putnam N."/>
            <person name="Dupont C."/>
            <person name="Jorgensen R."/>
            <person name="Derelle E."/>
            <person name="Rombauts S."/>
            <person name="Zhou K."/>
            <person name="Otillar R."/>
            <person name="Merchant S.S."/>
            <person name="Podell S."/>
            <person name="Gaasterland T."/>
            <person name="Napoli C."/>
            <person name="Gendler K."/>
            <person name="Manuell A."/>
            <person name="Tai V."/>
            <person name="Vallon O."/>
            <person name="Piganeau G."/>
            <person name="Jancek S."/>
            <person name="Heijde M."/>
            <person name="Jabbari K."/>
            <person name="Bowler C."/>
            <person name="Lohr M."/>
            <person name="Robbens S."/>
            <person name="Werner G."/>
            <person name="Dubchak I."/>
            <person name="Pazour G.J."/>
            <person name="Ren Q."/>
            <person name="Paulsen I."/>
            <person name="Delwiche C."/>
            <person name="Schmutz J."/>
            <person name="Rokhsar D."/>
            <person name="Van de Peer Y."/>
            <person name="Moreau H."/>
            <person name="Grigoriev I.V."/>
        </authorList>
    </citation>
    <scope>NUCLEOTIDE SEQUENCE [LARGE SCALE GENOMIC DNA]</scope>
    <source>
        <strain evidence="3 4">CCE9901</strain>
    </source>
</reference>
<gene>
    <name evidence="3" type="ORF">OSTLU_30722</name>
</gene>
<dbReference type="KEGG" id="olu:OSTLU_30722"/>
<dbReference type="Pfam" id="PF23774">
    <property type="entry name" value="TPR_GEMI5"/>
    <property type="match status" value="1"/>
</dbReference>
<dbReference type="InterPro" id="IPR001680">
    <property type="entry name" value="WD40_rpt"/>
</dbReference>
<name>A4RUS4_OSTLU</name>
<evidence type="ECO:0000313" key="4">
    <source>
        <dbReference type="Proteomes" id="UP000001568"/>
    </source>
</evidence>
<keyword evidence="4" id="KW-1185">Reference proteome</keyword>
<dbReference type="Gramene" id="ABO95014">
    <property type="protein sequence ID" value="ABO95014"/>
    <property type="gene ID" value="OSTLU_30722"/>
</dbReference>
<dbReference type="PANTHER" id="PTHR46362">
    <property type="entry name" value="GEM-ASSOCIATED PROTEIN 5"/>
    <property type="match status" value="1"/>
</dbReference>
<sequence>MRGAPPSPSWYGAHAACATRDGGLVYASDKAVCVLDGETGAVRGLVGTKARALAVCAATTSETREGEDDEGGGAREVVVCGCADKVLRTLDARAMAFVGKTMTGGHKHEVTATCARGAGEVASGCRDGTVAVWRVLGNGSPTCAYKAIDGPITCMAAVGDVIAVGGANGTVCALNARSGATHRVAASGYGEITSLAWTTGGVGEGETKDLLAVGSRERRVTIWALEGDKLVNTHELRLPKPKAALSEAQRGRVWVAVAWSPRASGDDKGDNECVELVTSGQGGDLLSWRVPLKFGDGVEEVTEAKTFGPRDVAHTRTVFTIDIADDTCWSTSLDRKVACWDLETVEQRWSFTALGGYVYDLATDAEDPFAVAIACGDGTVHGWDLSPTLSSGLGESLLWKGIPNTKVTAIARKPRSEVVAFGLDDGRVGCFDVTTGKFACYPECHGASVRALQWFEICNVGEESGTFTLTSLGADGSLWRWMETFDPASCDTKKSGIVDARKFGKYLDLARLCGGETAKDTRSIEAFDYSSVFGRFAIGWSDGELSAHDFGEEKWRRREHSKSVSRVKWHPECDDDASDFTAWLATSSTSGSVIIHGVGGDVICALPRAAVYDIAWSQQKSVALLACALHGAIKVWRIDKTVNEFHPVNIAVLRGHFGKVMCVQFATHDDETIISGGDDKTFRVWRYKDDEHAPRENETPANKDSAAVVDENAACESPTKSSKTQKPCVVKTKKVRSSGLSGALLKPSHEESTPTGIRASQEAVVALARRAYKGANDPLSANELKYGPSGLGLYEDADAAMALLMNEARLASDENPSTHELERAVALHMYRGDYAHAAATVLQASEAPISHELMSLFVGGGYDVWSIVAAAQRERLEIAGEHQLAAMVSLSLHDVRGAIQTLRRGGLVRDAAALAAARLLPTDELLLDTRRELAAVEETRGGMESAAKAHISIRAPAAAVRALIRADAGGALAAANLALECGLTGPQERRTIVRAALELAETDDFDRAVAMLADLAAILRRRDSDVAVTDAITAATAPDSRVAVELTRRLRALELDA</sequence>
<dbReference type="SMART" id="SM00320">
    <property type="entry name" value="WD40"/>
    <property type="match status" value="8"/>
</dbReference>
<dbReference type="eggNOG" id="ENOG502QPYZ">
    <property type="taxonomic scope" value="Eukaryota"/>
</dbReference>
<dbReference type="RefSeq" id="XP_001416721.1">
    <property type="nucleotide sequence ID" value="XM_001416684.1"/>
</dbReference>
<dbReference type="OMA" id="DYAFQMM"/>
<evidence type="ECO:0000256" key="1">
    <source>
        <dbReference type="PROSITE-ProRule" id="PRU00221"/>
    </source>
</evidence>
<accession>A4RUS4</accession>
<dbReference type="GO" id="GO:0005634">
    <property type="term" value="C:nucleus"/>
    <property type="evidence" value="ECO:0007669"/>
    <property type="project" value="TreeGrafter"/>
</dbReference>
<dbReference type="SUPFAM" id="SSF50978">
    <property type="entry name" value="WD40 repeat-like"/>
    <property type="match status" value="1"/>
</dbReference>
<dbReference type="AlphaFoldDB" id="A4RUS4"/>
<protein>
    <recommendedName>
        <fullName evidence="2">Gem-associated protein 5 TPR domain-containing protein</fullName>
    </recommendedName>
</protein>
<dbReference type="PROSITE" id="PS50082">
    <property type="entry name" value="WD_REPEATS_2"/>
    <property type="match status" value="1"/>
</dbReference>
<dbReference type="GO" id="GO:0032797">
    <property type="term" value="C:SMN complex"/>
    <property type="evidence" value="ECO:0007669"/>
    <property type="project" value="TreeGrafter"/>
</dbReference>
<dbReference type="SUPFAM" id="SSF50998">
    <property type="entry name" value="Quinoprotein alcohol dehydrogenase-like"/>
    <property type="match status" value="1"/>
</dbReference>
<dbReference type="InterPro" id="IPR011047">
    <property type="entry name" value="Quinoprotein_ADH-like_sf"/>
</dbReference>
<dbReference type="GO" id="GO:0003730">
    <property type="term" value="F:mRNA 3'-UTR binding"/>
    <property type="evidence" value="ECO:0007669"/>
    <property type="project" value="TreeGrafter"/>
</dbReference>
<feature type="domain" description="Gem-associated protein 5 TPR" evidence="2">
    <location>
        <begin position="791"/>
        <end position="995"/>
    </location>
</feature>
<dbReference type="EMBL" id="CP000583">
    <property type="protein sequence ID" value="ABO95014.1"/>
    <property type="molecule type" value="Genomic_DNA"/>
</dbReference>
<dbReference type="Pfam" id="PF00400">
    <property type="entry name" value="WD40"/>
    <property type="match status" value="1"/>
</dbReference>
<dbReference type="InterPro" id="IPR015943">
    <property type="entry name" value="WD40/YVTN_repeat-like_dom_sf"/>
</dbReference>
<dbReference type="InterPro" id="IPR036322">
    <property type="entry name" value="WD40_repeat_dom_sf"/>
</dbReference>
<dbReference type="OrthoDB" id="2161379at2759"/>
<dbReference type="Proteomes" id="UP000001568">
    <property type="component" value="Chromosome 3"/>
</dbReference>
<evidence type="ECO:0000259" key="2">
    <source>
        <dbReference type="Pfam" id="PF23774"/>
    </source>
</evidence>
<dbReference type="GO" id="GO:0000387">
    <property type="term" value="P:spliceosomal snRNP assembly"/>
    <property type="evidence" value="ECO:0007669"/>
    <property type="project" value="TreeGrafter"/>
</dbReference>
<proteinExistence type="predicted"/>
<dbReference type="HOGENOM" id="CLU_004491_0_1_1"/>
<keyword evidence="1" id="KW-0853">WD repeat</keyword>
<evidence type="ECO:0000313" key="3">
    <source>
        <dbReference type="EMBL" id="ABO95014.1"/>
    </source>
</evidence>
<dbReference type="Gene3D" id="2.130.10.10">
    <property type="entry name" value="YVTN repeat-like/Quinoprotein amine dehydrogenase"/>
    <property type="match status" value="2"/>
</dbReference>
<dbReference type="STRING" id="436017.A4RUS4"/>
<dbReference type="PANTHER" id="PTHR46362:SF1">
    <property type="entry name" value="GEM-ASSOCIATED PROTEIN 5"/>
    <property type="match status" value="1"/>
</dbReference>
<organism evidence="3 4">
    <name type="scientific">Ostreococcus lucimarinus (strain CCE9901)</name>
    <dbReference type="NCBI Taxonomy" id="436017"/>
    <lineage>
        <taxon>Eukaryota</taxon>
        <taxon>Viridiplantae</taxon>
        <taxon>Chlorophyta</taxon>
        <taxon>Mamiellophyceae</taxon>
        <taxon>Mamiellales</taxon>
        <taxon>Bathycoccaceae</taxon>
        <taxon>Ostreococcus</taxon>
    </lineage>
</organism>
<feature type="repeat" description="WD" evidence="1">
    <location>
        <begin position="653"/>
        <end position="695"/>
    </location>
</feature>
<dbReference type="GeneID" id="5000934"/>
<dbReference type="InterPro" id="IPR056421">
    <property type="entry name" value="TPR_GEMI5"/>
</dbReference>
<dbReference type="InterPro" id="IPR052640">
    <property type="entry name" value="Gemin-5"/>
</dbReference>